<dbReference type="InterPro" id="IPR036005">
    <property type="entry name" value="Creatinase/aminopeptidase-like"/>
</dbReference>
<evidence type="ECO:0000259" key="7">
    <source>
        <dbReference type="Pfam" id="PF16188"/>
    </source>
</evidence>
<keyword evidence="8" id="KW-0031">Aminopeptidase</keyword>
<dbReference type="GO" id="GO:0046872">
    <property type="term" value="F:metal ion binding"/>
    <property type="evidence" value="ECO:0007669"/>
    <property type="project" value="UniProtKB-KW"/>
</dbReference>
<dbReference type="Pfam" id="PF16189">
    <property type="entry name" value="Creatinase_N_2"/>
    <property type="match status" value="1"/>
</dbReference>
<dbReference type="Pfam" id="PF16188">
    <property type="entry name" value="Peptidase_M24_C"/>
    <property type="match status" value="1"/>
</dbReference>
<organism evidence="8 9">
    <name type="scientific">Neptunicoccus cionae</name>
    <dbReference type="NCBI Taxonomy" id="2035344"/>
    <lineage>
        <taxon>Bacteria</taxon>
        <taxon>Pseudomonadati</taxon>
        <taxon>Pseudomonadota</taxon>
        <taxon>Alphaproteobacteria</taxon>
        <taxon>Rhodobacterales</taxon>
        <taxon>Paracoccaceae</taxon>
        <taxon>Neptunicoccus</taxon>
    </lineage>
</organism>
<evidence type="ECO:0000313" key="8">
    <source>
        <dbReference type="EMBL" id="GGA08131.1"/>
    </source>
</evidence>
<evidence type="ECO:0000256" key="2">
    <source>
        <dbReference type="ARBA" id="ARBA00022723"/>
    </source>
</evidence>
<accession>A0A916VMW6</accession>
<sequence length="601" mass="65004">MFQSFEATTTPQTGGPRLAQLRDVLKDRALDGFVVPRADAHQGEYVADADMRLAWLTGFTGSAGFCVVLQDRAAVFIDGRYRLAVREQVDLEHFTPVDWPKTKLGDWLVANAPKGSVIGFDPWLHTKGEIDAAKARLEGSGVTLRPCDNLVDVIWQDRPAPPQDLMVPYDIALSGESSADKRGRMAEKLRQSGHKSTVLTQPDSIAWLLNTRGSDLGHTPVALAFATLDDSGHAELFIDPAKVDDTLRAHLGNDGGINDPAALGAAVDRLQGPVLVDKSTAPVWLDARLQKAGTPVAYDADPILLAKACKNEVELSGTTEAHLRDGAAVCNFLAWVDSLGPAPDVTEIDVVKQLEAFRAETGKLRHISFDTICGTGANGAIMHYRVTEETNRQIEPDNLLLVDSGAQYLDGTTDITRTLAIGTPPAEAVRAFTLVLKGMITLSMARFPKGVSGRDIDALARNALWQAGLDFDHGTGHGVGVYLSVHEGPQRISRASDVALQEGMILSNEPGYYKPGAFGIRIENLIVVQKAPPIAGGDDREMLNFRTLTFAPIDRKMIDIALLTQTERDWLNSYHTEVLAKLAGRCGPATLNWLEQACAAV</sequence>
<comment type="caution">
    <text evidence="8">The sequence shown here is derived from an EMBL/GenBank/DDBJ whole genome shotgun (WGS) entry which is preliminary data.</text>
</comment>
<dbReference type="GO" id="GO:0070006">
    <property type="term" value="F:metalloaminopeptidase activity"/>
    <property type="evidence" value="ECO:0007669"/>
    <property type="project" value="InterPro"/>
</dbReference>
<dbReference type="PANTHER" id="PTHR43763:SF6">
    <property type="entry name" value="XAA-PRO AMINOPEPTIDASE 1"/>
    <property type="match status" value="1"/>
</dbReference>
<comment type="similarity">
    <text evidence="1">Belongs to the peptidase M24B family.</text>
</comment>
<dbReference type="EMBL" id="BMKA01000001">
    <property type="protein sequence ID" value="GGA08131.1"/>
    <property type="molecule type" value="Genomic_DNA"/>
</dbReference>
<evidence type="ECO:0000256" key="3">
    <source>
        <dbReference type="ARBA" id="ARBA00022801"/>
    </source>
</evidence>
<protein>
    <submittedName>
        <fullName evidence="8">Xaa-Pro aminopeptidase</fullName>
    </submittedName>
</protein>
<dbReference type="Gene3D" id="3.90.230.10">
    <property type="entry name" value="Creatinase/methionine aminopeptidase superfamily"/>
    <property type="match status" value="1"/>
</dbReference>
<dbReference type="SUPFAM" id="SSF55920">
    <property type="entry name" value="Creatinase/aminopeptidase"/>
    <property type="match status" value="1"/>
</dbReference>
<feature type="domain" description="Peptidase M24" evidence="5">
    <location>
        <begin position="319"/>
        <end position="529"/>
    </location>
</feature>
<dbReference type="CDD" id="cd01085">
    <property type="entry name" value="APP"/>
    <property type="match status" value="1"/>
</dbReference>
<dbReference type="GO" id="GO:0005737">
    <property type="term" value="C:cytoplasm"/>
    <property type="evidence" value="ECO:0007669"/>
    <property type="project" value="UniProtKB-ARBA"/>
</dbReference>
<reference evidence="8" key="1">
    <citation type="journal article" date="2014" name="Int. J. Syst. Evol. Microbiol.">
        <title>Complete genome sequence of Corynebacterium casei LMG S-19264T (=DSM 44701T), isolated from a smear-ripened cheese.</title>
        <authorList>
            <consortium name="US DOE Joint Genome Institute (JGI-PGF)"/>
            <person name="Walter F."/>
            <person name="Albersmeier A."/>
            <person name="Kalinowski J."/>
            <person name="Ruckert C."/>
        </authorList>
    </citation>
    <scope>NUCLEOTIDE SEQUENCE</scope>
    <source>
        <strain evidence="8">CGMCC 1.15880</strain>
    </source>
</reference>
<feature type="domain" description="Creatinase N-terminal" evidence="6">
    <location>
        <begin position="17"/>
        <end position="152"/>
    </location>
</feature>
<dbReference type="InterPro" id="IPR032416">
    <property type="entry name" value="Peptidase_M24_C"/>
</dbReference>
<dbReference type="Gene3D" id="3.40.350.10">
    <property type="entry name" value="Creatinase/prolidase N-terminal domain"/>
    <property type="match status" value="2"/>
</dbReference>
<dbReference type="InterPro" id="IPR000994">
    <property type="entry name" value="Pept_M24"/>
</dbReference>
<keyword evidence="4" id="KW-0464">Manganese</keyword>
<evidence type="ECO:0000259" key="5">
    <source>
        <dbReference type="Pfam" id="PF00557"/>
    </source>
</evidence>
<evidence type="ECO:0000259" key="6">
    <source>
        <dbReference type="Pfam" id="PF01321"/>
    </source>
</evidence>
<name>A0A916VMW6_9RHOB</name>
<evidence type="ECO:0000256" key="1">
    <source>
        <dbReference type="ARBA" id="ARBA00008766"/>
    </source>
</evidence>
<dbReference type="Proteomes" id="UP000628017">
    <property type="component" value="Unassembled WGS sequence"/>
</dbReference>
<evidence type="ECO:0000313" key="9">
    <source>
        <dbReference type="Proteomes" id="UP000628017"/>
    </source>
</evidence>
<dbReference type="PANTHER" id="PTHR43763">
    <property type="entry name" value="XAA-PRO AMINOPEPTIDASE 1"/>
    <property type="match status" value="1"/>
</dbReference>
<proteinExistence type="inferred from homology"/>
<dbReference type="InterPro" id="IPR029149">
    <property type="entry name" value="Creatin/AminoP/Spt16_N"/>
</dbReference>
<dbReference type="RefSeq" id="WP_188670584.1">
    <property type="nucleotide sequence ID" value="NZ_BMKA01000001.1"/>
</dbReference>
<dbReference type="InterPro" id="IPR033740">
    <property type="entry name" value="Pept_M24B"/>
</dbReference>
<dbReference type="InterPro" id="IPR000587">
    <property type="entry name" value="Creatinase_N"/>
</dbReference>
<dbReference type="Pfam" id="PF00557">
    <property type="entry name" value="Peptidase_M24"/>
    <property type="match status" value="1"/>
</dbReference>
<dbReference type="Pfam" id="PF01321">
    <property type="entry name" value="Creatinase_N"/>
    <property type="match status" value="1"/>
</dbReference>
<keyword evidence="3" id="KW-0378">Hydrolase</keyword>
<gene>
    <name evidence="8" type="ORF">GCM10011498_04990</name>
</gene>
<keyword evidence="2" id="KW-0479">Metal-binding</keyword>
<reference evidence="8" key="2">
    <citation type="submission" date="2020-09" db="EMBL/GenBank/DDBJ databases">
        <authorList>
            <person name="Sun Q."/>
            <person name="Zhou Y."/>
        </authorList>
    </citation>
    <scope>NUCLEOTIDE SEQUENCE</scope>
    <source>
        <strain evidence="8">CGMCC 1.15880</strain>
    </source>
</reference>
<evidence type="ECO:0000256" key="4">
    <source>
        <dbReference type="ARBA" id="ARBA00023211"/>
    </source>
</evidence>
<dbReference type="SUPFAM" id="SSF53092">
    <property type="entry name" value="Creatinase/prolidase N-terminal domain"/>
    <property type="match status" value="1"/>
</dbReference>
<dbReference type="InterPro" id="IPR050422">
    <property type="entry name" value="X-Pro_aminopeptidase_P"/>
</dbReference>
<keyword evidence="8" id="KW-0645">Protease</keyword>
<dbReference type="FunFam" id="3.90.230.10:FF:000007">
    <property type="entry name" value="Xaa-Pro aminopeptidase P"/>
    <property type="match status" value="1"/>
</dbReference>
<dbReference type="AlphaFoldDB" id="A0A916VMW6"/>
<feature type="domain" description="Peptidase M24 C-terminal" evidence="7">
    <location>
        <begin position="541"/>
        <end position="600"/>
    </location>
</feature>
<keyword evidence="9" id="KW-1185">Reference proteome</keyword>